<name>A0A3B3QUZ1_9TELE</name>
<evidence type="ECO:0000256" key="3">
    <source>
        <dbReference type="ARBA" id="ARBA00022723"/>
    </source>
</evidence>
<dbReference type="GO" id="GO:0009143">
    <property type="term" value="P:nucleoside triphosphate catabolic process"/>
    <property type="evidence" value="ECO:0007669"/>
    <property type="project" value="TreeGrafter"/>
</dbReference>
<evidence type="ECO:0000256" key="4">
    <source>
        <dbReference type="ARBA" id="ARBA00022801"/>
    </source>
</evidence>
<dbReference type="GO" id="GO:0003676">
    <property type="term" value="F:nucleic acid binding"/>
    <property type="evidence" value="ECO:0007669"/>
    <property type="project" value="InterPro"/>
</dbReference>
<keyword evidence="4" id="KW-0378">Hydrolase</keyword>
<dbReference type="InterPro" id="IPR020821">
    <property type="entry name" value="ENPP1-3/EXOG-like_nuc-like"/>
</dbReference>
<dbReference type="GeneTree" id="ENSGT00940000156034"/>
<dbReference type="FunFam" id="4.10.410.20:FF:000001">
    <property type="entry name" value="Ectonucleotide pyrophosphatase/phosphodiesterase family member 2"/>
    <property type="match status" value="1"/>
</dbReference>
<dbReference type="SMART" id="SM00477">
    <property type="entry name" value="NUC"/>
    <property type="match status" value="1"/>
</dbReference>
<keyword evidence="5" id="KW-1015">Disulfide bond</keyword>
<accession>A0A3B3QUZ1</accession>
<dbReference type="SUPFAM" id="SSF53649">
    <property type="entry name" value="Alkaline phosphatase-like"/>
    <property type="match status" value="1"/>
</dbReference>
<reference evidence="8" key="1">
    <citation type="submission" date="2025-08" db="UniProtKB">
        <authorList>
            <consortium name="Ensembl"/>
        </authorList>
    </citation>
    <scope>IDENTIFICATION</scope>
</reference>
<dbReference type="GO" id="GO:0047429">
    <property type="term" value="F:nucleoside triphosphate diphosphatase activity"/>
    <property type="evidence" value="ECO:0007669"/>
    <property type="project" value="TreeGrafter"/>
</dbReference>
<dbReference type="Pfam" id="PF01663">
    <property type="entry name" value="Phosphodiest"/>
    <property type="match status" value="1"/>
</dbReference>
<reference evidence="8" key="2">
    <citation type="submission" date="2025-09" db="UniProtKB">
        <authorList>
            <consortium name="Ensembl"/>
        </authorList>
    </citation>
    <scope>IDENTIFICATION</scope>
</reference>
<keyword evidence="3" id="KW-0479">Metal-binding</keyword>
<dbReference type="Gene3D" id="3.40.570.10">
    <property type="entry name" value="Extracellular Endonuclease, subunit A"/>
    <property type="match status" value="1"/>
</dbReference>
<dbReference type="PANTHER" id="PTHR10151:SF107">
    <property type="entry name" value="ECTONUCLEOTIDE PYROPHOSPHATASE_PHOSPHODIESTERASE FAMILY MEMBER 3"/>
    <property type="match status" value="1"/>
</dbReference>
<dbReference type="PROSITE" id="PS50958">
    <property type="entry name" value="SMB_2"/>
    <property type="match status" value="2"/>
</dbReference>
<evidence type="ECO:0000313" key="8">
    <source>
        <dbReference type="Ensembl" id="ENSPKIP00000009450.1"/>
    </source>
</evidence>
<dbReference type="PROSITE" id="PS00524">
    <property type="entry name" value="SMB_1"/>
    <property type="match status" value="2"/>
</dbReference>
<evidence type="ECO:0000256" key="6">
    <source>
        <dbReference type="ARBA" id="ARBA00023180"/>
    </source>
</evidence>
<organism evidence="8 9">
    <name type="scientific">Paramormyrops kingsleyae</name>
    <dbReference type="NCBI Taxonomy" id="1676925"/>
    <lineage>
        <taxon>Eukaryota</taxon>
        <taxon>Metazoa</taxon>
        <taxon>Chordata</taxon>
        <taxon>Craniata</taxon>
        <taxon>Vertebrata</taxon>
        <taxon>Euteleostomi</taxon>
        <taxon>Actinopterygii</taxon>
        <taxon>Neopterygii</taxon>
        <taxon>Teleostei</taxon>
        <taxon>Osteoglossocephala</taxon>
        <taxon>Osteoglossomorpha</taxon>
        <taxon>Osteoglossiformes</taxon>
        <taxon>Mormyridae</taxon>
        <taxon>Paramormyrops</taxon>
    </lineage>
</organism>
<evidence type="ECO:0000256" key="2">
    <source>
        <dbReference type="ARBA" id="ARBA00022525"/>
    </source>
</evidence>
<dbReference type="STRING" id="1676925.ENSPKIP00000009450"/>
<dbReference type="GO" id="GO:0046872">
    <property type="term" value="F:metal ion binding"/>
    <property type="evidence" value="ECO:0007669"/>
    <property type="project" value="UniProtKB-KW"/>
</dbReference>
<dbReference type="InterPro" id="IPR017850">
    <property type="entry name" value="Alkaline_phosphatase_core_sf"/>
</dbReference>
<dbReference type="GO" id="GO:0005576">
    <property type="term" value="C:extracellular region"/>
    <property type="evidence" value="ECO:0007669"/>
    <property type="project" value="UniProtKB-SubCell"/>
</dbReference>
<evidence type="ECO:0000259" key="7">
    <source>
        <dbReference type="PROSITE" id="PS50958"/>
    </source>
</evidence>
<protein>
    <recommendedName>
        <fullName evidence="7">SMB domain-containing protein</fullName>
    </recommendedName>
</protein>
<evidence type="ECO:0000256" key="5">
    <source>
        <dbReference type="ARBA" id="ARBA00023157"/>
    </source>
</evidence>
<comment type="subcellular location">
    <subcellularLocation>
        <location evidence="1">Secreted</location>
    </subcellularLocation>
</comment>
<proteinExistence type="predicted"/>
<keyword evidence="9" id="KW-1185">Reference proteome</keyword>
<dbReference type="InterPro" id="IPR044925">
    <property type="entry name" value="His-Me_finger_sf"/>
</dbReference>
<evidence type="ECO:0000256" key="1">
    <source>
        <dbReference type="ARBA" id="ARBA00004613"/>
    </source>
</evidence>
<dbReference type="CDD" id="cd16018">
    <property type="entry name" value="Enpp"/>
    <property type="match status" value="1"/>
</dbReference>
<dbReference type="AlphaFoldDB" id="A0A3B3QUZ1"/>
<feature type="domain" description="SMB" evidence="7">
    <location>
        <begin position="21"/>
        <end position="64"/>
    </location>
</feature>
<dbReference type="Ensembl" id="ENSPKIT00000033561.1">
    <property type="protein sequence ID" value="ENSPKIP00000009450.1"/>
    <property type="gene ID" value="ENSPKIG00000024511.1"/>
</dbReference>
<dbReference type="PANTHER" id="PTHR10151">
    <property type="entry name" value="ECTONUCLEOTIDE PYROPHOSPHATASE/PHOSPHODIESTERASE"/>
    <property type="match status" value="1"/>
</dbReference>
<dbReference type="Proteomes" id="UP000261540">
    <property type="component" value="Unplaced"/>
</dbReference>
<dbReference type="SMART" id="SM00201">
    <property type="entry name" value="SO"/>
    <property type="match status" value="2"/>
</dbReference>
<dbReference type="Pfam" id="PF01033">
    <property type="entry name" value="Somatomedin_B"/>
    <property type="match status" value="2"/>
</dbReference>
<keyword evidence="2" id="KW-0964">Secreted</keyword>
<dbReference type="InterPro" id="IPR044929">
    <property type="entry name" value="DNA/RNA_non-sp_Endonuclease_sf"/>
</dbReference>
<dbReference type="InterPro" id="IPR036024">
    <property type="entry name" value="Somatomedin_B-like_dom_sf"/>
</dbReference>
<dbReference type="Gene3D" id="3.40.720.10">
    <property type="entry name" value="Alkaline Phosphatase, subunit A"/>
    <property type="match status" value="1"/>
</dbReference>
<feature type="domain" description="SMB" evidence="7">
    <location>
        <begin position="65"/>
        <end position="109"/>
    </location>
</feature>
<dbReference type="Gene3D" id="4.10.410.20">
    <property type="match status" value="2"/>
</dbReference>
<keyword evidence="6" id="KW-0325">Glycoprotein</keyword>
<dbReference type="InterPro" id="IPR001212">
    <property type="entry name" value="Somatomedin_B_dom"/>
</dbReference>
<dbReference type="SUPFAM" id="SSF54060">
    <property type="entry name" value="His-Me finger endonucleases"/>
    <property type="match status" value="1"/>
</dbReference>
<dbReference type="InterPro" id="IPR002591">
    <property type="entry name" value="Phosphodiest/P_Trfase"/>
</dbReference>
<evidence type="ECO:0000313" key="9">
    <source>
        <dbReference type="Proteomes" id="UP000261540"/>
    </source>
</evidence>
<dbReference type="SUPFAM" id="SSF90188">
    <property type="entry name" value="Somatomedin B domain"/>
    <property type="match status" value="2"/>
</dbReference>
<sequence length="757" mass="86003">MFNRARHLEQPLKTHLCSSDVYVSCRNRCYEPNDTETPGCRCDAQCGTSGACCHDYIDLCVAPSQQWECTSLRCSEKRLSVSKCHCSVDCMEQGDCCTNFESVCGTEWKEDACEDIVAPQCPASFSRQPLLLISLDGFRAEYLKTWSTILPVIDKLRTCGTHSPYMQAAFPSTTFPNHYSIVTGLYPESHGLVENSMYDPVFDASFDLSGTEKENPRWYLGQPIWHTVMNQGLKAGTFFWPGSDVKINGSFPNIYEVYDGNVPFEQRIFKVLQWLRLPDNTRPDFYTLYLEEPDKSGHKFGPVSGGVIEAIQNMDRIIGQLMNGLKQMNLHRCVNIIIVADHGMEDTSCTQMEFLENMLGNVNDLFVYQGAFDPRSDITLVQDLSHHLCPHGQDFQCRKPSPKVRPFQKAHLPKRFHYASSRRIEDAIILVEPKWLFARNKDTYTFCDGGAHGYDNDEYSMQVDRPAACHRDTSFPEFSVFFFSWKTDILEISPAQNNGTHGSLNHLLRGPWHVPQFPAEQTPPGTCPLLSLTPTDDLGCNCPSQSFLLSPVTQEPPMFGGALLATNSYYTKYKNKKKLAPDLLYGNVGRYDDLYIWTDVSEMDRIWVYLQDVLLKKYAQQYNGINVQLGPAFDYNYDGLYDIPHQIKEFVPNSSIPVPTHYFMVLTSCENVSQPVDGCHEEMQAVAFLIPHRAEHAEACMVKAQWVEDLLWFHKSRVRDVELITGLDFYQGSGRPVTELLRLKTRPTAAISRITSA</sequence>